<dbReference type="PROSITE" id="PS50977">
    <property type="entry name" value="HTH_TETR_2"/>
    <property type="match status" value="1"/>
</dbReference>
<organism evidence="4 5">
    <name type="scientific">Ferrimonas sediminum</name>
    <dbReference type="NCBI Taxonomy" id="718193"/>
    <lineage>
        <taxon>Bacteria</taxon>
        <taxon>Pseudomonadati</taxon>
        <taxon>Pseudomonadota</taxon>
        <taxon>Gammaproteobacteria</taxon>
        <taxon>Alteromonadales</taxon>
        <taxon>Ferrimonadaceae</taxon>
        <taxon>Ferrimonas</taxon>
    </lineage>
</organism>
<dbReference type="PANTHER" id="PTHR43479">
    <property type="entry name" value="ACREF/ENVCD OPERON REPRESSOR-RELATED"/>
    <property type="match status" value="1"/>
</dbReference>
<evidence type="ECO:0000313" key="5">
    <source>
        <dbReference type="Proteomes" id="UP000199527"/>
    </source>
</evidence>
<dbReference type="SUPFAM" id="SSF46689">
    <property type="entry name" value="Homeodomain-like"/>
    <property type="match status" value="1"/>
</dbReference>
<evidence type="ECO:0000313" key="4">
    <source>
        <dbReference type="EMBL" id="SDJ21286.1"/>
    </source>
</evidence>
<dbReference type="GO" id="GO:0003677">
    <property type="term" value="F:DNA binding"/>
    <property type="evidence" value="ECO:0007669"/>
    <property type="project" value="UniProtKB-UniRule"/>
</dbReference>
<protein>
    <submittedName>
        <fullName evidence="4">DNA-binding transcriptional regulator, AcrR family</fullName>
    </submittedName>
</protein>
<dbReference type="InterPro" id="IPR001647">
    <property type="entry name" value="HTH_TetR"/>
</dbReference>
<keyword evidence="1 2" id="KW-0238">DNA-binding</keyword>
<dbReference type="OrthoDB" id="9798857at2"/>
<dbReference type="Proteomes" id="UP000199527">
    <property type="component" value="Unassembled WGS sequence"/>
</dbReference>
<accession>A0A1G8RWH9</accession>
<feature type="domain" description="HTH tetR-type" evidence="3">
    <location>
        <begin position="6"/>
        <end position="66"/>
    </location>
</feature>
<evidence type="ECO:0000259" key="3">
    <source>
        <dbReference type="PROSITE" id="PS50977"/>
    </source>
</evidence>
<dbReference type="InterPro" id="IPR009057">
    <property type="entry name" value="Homeodomain-like_sf"/>
</dbReference>
<feature type="DNA-binding region" description="H-T-H motif" evidence="2">
    <location>
        <begin position="29"/>
        <end position="48"/>
    </location>
</feature>
<keyword evidence="5" id="KW-1185">Reference proteome</keyword>
<gene>
    <name evidence="4" type="ORF">SAMN04488540_1063</name>
</gene>
<dbReference type="RefSeq" id="WP_090364867.1">
    <property type="nucleotide sequence ID" value="NZ_FNEM01000006.1"/>
</dbReference>
<dbReference type="PANTHER" id="PTHR43479:SF7">
    <property type="entry name" value="TETR-FAMILY TRANSCRIPTIONAL REGULATOR"/>
    <property type="match status" value="1"/>
</dbReference>
<dbReference type="EMBL" id="FNEM01000006">
    <property type="protein sequence ID" value="SDJ21286.1"/>
    <property type="molecule type" value="Genomic_DNA"/>
</dbReference>
<evidence type="ECO:0000256" key="1">
    <source>
        <dbReference type="ARBA" id="ARBA00023125"/>
    </source>
</evidence>
<dbReference type="InterPro" id="IPR050624">
    <property type="entry name" value="HTH-type_Tx_Regulator"/>
</dbReference>
<proteinExistence type="predicted"/>
<dbReference type="AlphaFoldDB" id="A0A1G8RWH9"/>
<reference evidence="5" key="1">
    <citation type="submission" date="2016-10" db="EMBL/GenBank/DDBJ databases">
        <authorList>
            <person name="Varghese N."/>
            <person name="Submissions S."/>
        </authorList>
    </citation>
    <scope>NUCLEOTIDE SEQUENCE [LARGE SCALE GENOMIC DNA]</scope>
    <source>
        <strain evidence="5">DSM 23317</strain>
    </source>
</reference>
<name>A0A1G8RWH9_9GAMM</name>
<dbReference type="Gene3D" id="1.10.357.10">
    <property type="entry name" value="Tetracycline Repressor, domain 2"/>
    <property type="match status" value="1"/>
</dbReference>
<dbReference type="Pfam" id="PF00440">
    <property type="entry name" value="TetR_N"/>
    <property type="match status" value="1"/>
</dbReference>
<sequence length="200" mass="22305">MVSTPNRSKKRILTAFQSLLGQKDYCDITVSEIIDQANVGKTTFYRHYERKLDLFVALHQGVFSRLLEGYSAPDQWLDNQPPPSVVNILDIINRESGFRRSMPYKLGNDWNQALRLLKGNLAKQIAVRLAEAFKAQRFDIEITELSGALAALMIEIVVQVVEGPKLASANGKATTLQRLIQAQVHASITLRCKPNGTGNP</sequence>
<evidence type="ECO:0000256" key="2">
    <source>
        <dbReference type="PROSITE-ProRule" id="PRU00335"/>
    </source>
</evidence>